<dbReference type="GO" id="GO:0044458">
    <property type="term" value="P:motile cilium assembly"/>
    <property type="evidence" value="ECO:0007669"/>
    <property type="project" value="TreeGrafter"/>
</dbReference>
<dbReference type="PANTHER" id="PTHR22118">
    <property type="entry name" value="DYNEIN ASSEMBLY FACTOR 3, AXONEMAL"/>
    <property type="match status" value="1"/>
</dbReference>
<evidence type="ECO:0000259" key="2">
    <source>
        <dbReference type="Pfam" id="PF14737"/>
    </source>
</evidence>
<keyword evidence="4" id="KW-1185">Reference proteome</keyword>
<feature type="domain" description="DUF4470" evidence="2">
    <location>
        <begin position="15"/>
        <end position="92"/>
    </location>
</feature>
<dbReference type="AlphaFoldDB" id="A0A852C154"/>
<feature type="non-terminal residue" evidence="3">
    <location>
        <position position="176"/>
    </location>
</feature>
<dbReference type="GO" id="GO:0070286">
    <property type="term" value="P:axonemal dynein complex assembly"/>
    <property type="evidence" value="ECO:0007669"/>
    <property type="project" value="InterPro"/>
</dbReference>
<reference evidence="3" key="1">
    <citation type="submission" date="2019-09" db="EMBL/GenBank/DDBJ databases">
        <title>Bird 10,000 Genomes (B10K) Project - Family phase.</title>
        <authorList>
            <person name="Zhang G."/>
        </authorList>
    </citation>
    <scope>NUCLEOTIDE SEQUENCE</scope>
    <source>
        <strain evidence="3">B10K-DU-001-30</strain>
        <tissue evidence="3">Muscle</tissue>
    </source>
</reference>
<dbReference type="Pfam" id="PF14737">
    <property type="entry name" value="DUF4470"/>
    <property type="match status" value="1"/>
</dbReference>
<proteinExistence type="predicted"/>
<comment type="caution">
    <text evidence="3">The sequence shown here is derived from an EMBL/GenBank/DDBJ whole genome shotgun (WGS) entry which is preliminary data.</text>
</comment>
<organism evidence="3 4">
    <name type="scientific">Ramphastos sulfuratus</name>
    <dbReference type="NCBI Taxonomy" id="322582"/>
    <lineage>
        <taxon>Eukaryota</taxon>
        <taxon>Metazoa</taxon>
        <taxon>Chordata</taxon>
        <taxon>Craniata</taxon>
        <taxon>Vertebrata</taxon>
        <taxon>Euteleostomi</taxon>
        <taxon>Archelosauria</taxon>
        <taxon>Archosauria</taxon>
        <taxon>Dinosauria</taxon>
        <taxon>Saurischia</taxon>
        <taxon>Theropoda</taxon>
        <taxon>Coelurosauria</taxon>
        <taxon>Aves</taxon>
        <taxon>Neognathae</taxon>
        <taxon>Neoaves</taxon>
        <taxon>Telluraves</taxon>
        <taxon>Coraciimorphae</taxon>
        <taxon>Piciformes</taxon>
        <taxon>Ramphastidae</taxon>
        <taxon>Ramphastos</taxon>
    </lineage>
</organism>
<dbReference type="Proteomes" id="UP000611227">
    <property type="component" value="Unassembled WGS sequence"/>
</dbReference>
<dbReference type="EMBL" id="WBNM01017868">
    <property type="protein sequence ID" value="NXP74899.1"/>
    <property type="molecule type" value="Genomic_DNA"/>
</dbReference>
<dbReference type="PANTHER" id="PTHR22118:SF14">
    <property type="entry name" value="DYNEIN AXONEMAL ASSEMBLY FACTOR 3"/>
    <property type="match status" value="1"/>
</dbReference>
<evidence type="ECO:0000313" key="3">
    <source>
        <dbReference type="EMBL" id="NXP74899.1"/>
    </source>
</evidence>
<evidence type="ECO:0000313" key="4">
    <source>
        <dbReference type="Proteomes" id="UP000611227"/>
    </source>
</evidence>
<protein>
    <submittedName>
        <fullName evidence="3">DAAF3 factor</fullName>
    </submittedName>
</protein>
<feature type="region of interest" description="Disordered" evidence="1">
    <location>
        <begin position="96"/>
        <end position="121"/>
    </location>
</feature>
<name>A0A852C154_9PICI</name>
<dbReference type="InterPro" id="IPR039304">
    <property type="entry name" value="DNAAF3"/>
</dbReference>
<sequence length="176" mass="18570">MATGPEEAALGTVCWWGLTPALDLRQHLPLDLDPAAEAPVLVVGAAEGRHLLLTAARARRGPPRAITLFVAEQRPEAVARQLLFLLLAAEAPGHAGLEGTAGSPGRHPTRCHRDPPPAPLSTPAARATTILELFGSVRLRAGTAALLTGAAARLRRWVTGDQYREGPADLGLMKVR</sequence>
<accession>A0A852C154</accession>
<gene>
    <name evidence="3" type="primary">Dnaaf3</name>
    <name evidence="3" type="ORF">RAMSUL_R14884</name>
</gene>
<dbReference type="InterPro" id="IPR027974">
    <property type="entry name" value="DUF4470"/>
</dbReference>
<evidence type="ECO:0000256" key="1">
    <source>
        <dbReference type="SAM" id="MobiDB-lite"/>
    </source>
</evidence>
<feature type="non-terminal residue" evidence="3">
    <location>
        <position position="1"/>
    </location>
</feature>